<evidence type="ECO:0000313" key="11">
    <source>
        <dbReference type="EMBL" id="SEF91460.1"/>
    </source>
</evidence>
<dbReference type="SUPFAM" id="SSF53335">
    <property type="entry name" value="S-adenosyl-L-methionine-dependent methyltransferases"/>
    <property type="match status" value="1"/>
</dbReference>
<dbReference type="AlphaFoldDB" id="A0A1H5VW71"/>
<dbReference type="Pfam" id="PF02384">
    <property type="entry name" value="N6_Mtase"/>
    <property type="match status" value="1"/>
</dbReference>
<dbReference type="GO" id="GO:0003677">
    <property type="term" value="F:DNA binding"/>
    <property type="evidence" value="ECO:0007669"/>
    <property type="project" value="InterPro"/>
</dbReference>
<dbReference type="PANTHER" id="PTHR42933">
    <property type="entry name" value="SLR6095 PROTEIN"/>
    <property type="match status" value="1"/>
</dbReference>
<dbReference type="InterPro" id="IPR022749">
    <property type="entry name" value="D12N6_MeTrfase_N"/>
</dbReference>
<evidence type="ECO:0000256" key="5">
    <source>
        <dbReference type="ARBA" id="ARBA00022691"/>
    </source>
</evidence>
<dbReference type="GO" id="GO:0009307">
    <property type="term" value="P:DNA restriction-modification system"/>
    <property type="evidence" value="ECO:0007669"/>
    <property type="project" value="UniProtKB-KW"/>
</dbReference>
<proteinExistence type="inferred from homology"/>
<evidence type="ECO:0000256" key="2">
    <source>
        <dbReference type="ARBA" id="ARBA00011900"/>
    </source>
</evidence>
<keyword evidence="5" id="KW-0949">S-adenosyl-L-methionine</keyword>
<gene>
    <name evidence="11" type="ORF">SAMN05216354_2085</name>
</gene>
<reference evidence="11 12" key="1">
    <citation type="submission" date="2016-10" db="EMBL/GenBank/DDBJ databases">
        <authorList>
            <person name="de Groot N.N."/>
        </authorList>
    </citation>
    <scope>NUCLEOTIDE SEQUENCE [LARGE SCALE GENOMIC DNA]</scope>
    <source>
        <strain evidence="11 12">AR32</strain>
    </source>
</reference>
<keyword evidence="8" id="KW-0472">Membrane</keyword>
<dbReference type="Gene3D" id="3.40.50.150">
    <property type="entry name" value="Vaccinia Virus protein VP39"/>
    <property type="match status" value="1"/>
</dbReference>
<dbReference type="InterPro" id="IPR029063">
    <property type="entry name" value="SAM-dependent_MTases_sf"/>
</dbReference>
<keyword evidence="4" id="KW-0808">Transferase</keyword>
<evidence type="ECO:0000313" key="12">
    <source>
        <dbReference type="Proteomes" id="UP000236735"/>
    </source>
</evidence>
<keyword evidence="6" id="KW-0680">Restriction system</keyword>
<evidence type="ECO:0000256" key="1">
    <source>
        <dbReference type="ARBA" id="ARBA00006594"/>
    </source>
</evidence>
<dbReference type="GO" id="GO:0009007">
    <property type="term" value="F:site-specific DNA-methyltransferase (adenine-specific) activity"/>
    <property type="evidence" value="ECO:0007669"/>
    <property type="project" value="UniProtKB-EC"/>
</dbReference>
<evidence type="ECO:0000259" key="10">
    <source>
        <dbReference type="Pfam" id="PF12161"/>
    </source>
</evidence>
<organism evidence="11 12">
    <name type="scientific">Xylanibacter ruminicola</name>
    <name type="common">Prevotella ruminicola</name>
    <dbReference type="NCBI Taxonomy" id="839"/>
    <lineage>
        <taxon>Bacteria</taxon>
        <taxon>Pseudomonadati</taxon>
        <taxon>Bacteroidota</taxon>
        <taxon>Bacteroidia</taxon>
        <taxon>Bacteroidales</taxon>
        <taxon>Prevotellaceae</taxon>
        <taxon>Xylanibacter</taxon>
    </lineage>
</organism>
<dbReference type="Pfam" id="PF12161">
    <property type="entry name" value="HsdM_N"/>
    <property type="match status" value="1"/>
</dbReference>
<keyword evidence="3" id="KW-0489">Methyltransferase</keyword>
<name>A0A1H5VW71_XYLRU</name>
<dbReference type="InterPro" id="IPR051537">
    <property type="entry name" value="DNA_Adenine_Mtase"/>
</dbReference>
<dbReference type="PANTHER" id="PTHR42933:SF3">
    <property type="entry name" value="TYPE I RESTRICTION ENZYME MJAVIII METHYLASE SUBUNIT"/>
    <property type="match status" value="1"/>
</dbReference>
<feature type="domain" description="N6 adenine-specific DNA methyltransferase N-terminal" evidence="10">
    <location>
        <begin position="17"/>
        <end position="154"/>
    </location>
</feature>
<feature type="transmembrane region" description="Helical" evidence="8">
    <location>
        <begin position="27"/>
        <end position="47"/>
    </location>
</feature>
<evidence type="ECO:0000259" key="9">
    <source>
        <dbReference type="Pfam" id="PF02384"/>
    </source>
</evidence>
<accession>A0A1H5VW71</accession>
<evidence type="ECO:0000256" key="8">
    <source>
        <dbReference type="SAM" id="Phobius"/>
    </source>
</evidence>
<evidence type="ECO:0000256" key="3">
    <source>
        <dbReference type="ARBA" id="ARBA00022603"/>
    </source>
</evidence>
<dbReference type="SMR" id="A0A1H5VW71"/>
<dbReference type="InterPro" id="IPR003356">
    <property type="entry name" value="DNA_methylase_A-5"/>
</dbReference>
<comment type="catalytic activity">
    <reaction evidence="7">
        <text>a 2'-deoxyadenosine in DNA + S-adenosyl-L-methionine = an N(6)-methyl-2'-deoxyadenosine in DNA + S-adenosyl-L-homocysteine + H(+)</text>
        <dbReference type="Rhea" id="RHEA:15197"/>
        <dbReference type="Rhea" id="RHEA-COMP:12418"/>
        <dbReference type="Rhea" id="RHEA-COMP:12419"/>
        <dbReference type="ChEBI" id="CHEBI:15378"/>
        <dbReference type="ChEBI" id="CHEBI:57856"/>
        <dbReference type="ChEBI" id="CHEBI:59789"/>
        <dbReference type="ChEBI" id="CHEBI:90615"/>
        <dbReference type="ChEBI" id="CHEBI:90616"/>
        <dbReference type="EC" id="2.1.1.72"/>
    </reaction>
</comment>
<dbReference type="EMBL" id="FNUV01000005">
    <property type="protein sequence ID" value="SEF91460.1"/>
    <property type="molecule type" value="Genomic_DNA"/>
</dbReference>
<keyword evidence="8" id="KW-0812">Transmembrane</keyword>
<dbReference type="InterPro" id="IPR038333">
    <property type="entry name" value="T1MK-like_N_sf"/>
</dbReference>
<evidence type="ECO:0000256" key="4">
    <source>
        <dbReference type="ARBA" id="ARBA00022679"/>
    </source>
</evidence>
<protein>
    <recommendedName>
        <fullName evidence="2">site-specific DNA-methyltransferase (adenine-specific)</fullName>
        <ecNumber evidence="2">2.1.1.72</ecNumber>
    </recommendedName>
</protein>
<dbReference type="RefSeq" id="WP_103915908.1">
    <property type="nucleotide sequence ID" value="NZ_FNUV01000005.1"/>
</dbReference>
<dbReference type="EC" id="2.1.1.72" evidence="2"/>
<keyword evidence="8" id="KW-1133">Transmembrane helix</keyword>
<dbReference type="Gene3D" id="1.20.1260.30">
    <property type="match status" value="1"/>
</dbReference>
<comment type="similarity">
    <text evidence="1">Belongs to the N(4)/N(6)-methyltransferase family.</text>
</comment>
<dbReference type="Proteomes" id="UP000236735">
    <property type="component" value="Unassembled WGS sequence"/>
</dbReference>
<sequence>MASNQNQNSSTITGDVKSRIDKIWDTLWAGGITVPVTILEQLTYLFFIKLLDDKQRREESNAIEFGYELEDPLFKKGQKWINPETDQEVPYEDLRWSVFKSFSAQNMLHHVRNNVFVFIKGIGKESGSAYSRYMQDAVFSIPKADVLQSVVDDIDLLDMEDADTMGDVYEYMLARMSEKGQNGQFRTPRHIIRMIISMAEPKIDDVICDPAMGSAGFIMEAAKQIYDQNRAIIQSNEDVRKRYYSTMFNGFDTDQTMLRIGAMNMLLHGIPSPNIKYQDSLSEDNTDQSRYTLCVANPPFSGKVLKGTISKSLLSIANTNATELLFLALFVRSLKVGGRCFSVVPDGVLFGNDKAHMAIRKELVDKQCLRAVISMPAGVFQPYSGVSTAILVFTKTDAGGTDKVWFYEMRGDGFTLNAKRTPCSDDDIPDLLQRWQNLEAEADRTRKDQSFFVPVDEIRKNDYDLTFNKYKEVVREKVVYDDPKDVFARIEALEAQFAAKQQEFKEKYLEK</sequence>
<evidence type="ECO:0000256" key="6">
    <source>
        <dbReference type="ARBA" id="ARBA00022747"/>
    </source>
</evidence>
<dbReference type="GO" id="GO:0008170">
    <property type="term" value="F:N-methyltransferase activity"/>
    <property type="evidence" value="ECO:0007669"/>
    <property type="project" value="InterPro"/>
</dbReference>
<dbReference type="PRINTS" id="PR00507">
    <property type="entry name" value="N12N6MTFRASE"/>
</dbReference>
<feature type="domain" description="DNA methylase adenine-specific" evidence="9">
    <location>
        <begin position="161"/>
        <end position="476"/>
    </location>
</feature>
<dbReference type="GO" id="GO:0032259">
    <property type="term" value="P:methylation"/>
    <property type="evidence" value="ECO:0007669"/>
    <property type="project" value="UniProtKB-KW"/>
</dbReference>
<evidence type="ECO:0000256" key="7">
    <source>
        <dbReference type="ARBA" id="ARBA00047942"/>
    </source>
</evidence>